<dbReference type="GO" id="GO:0030170">
    <property type="term" value="F:pyridoxal phosphate binding"/>
    <property type="evidence" value="ECO:0007669"/>
    <property type="project" value="InterPro"/>
</dbReference>
<dbReference type="InterPro" id="IPR051750">
    <property type="entry name" value="Trans-sulfuration_enzymes"/>
</dbReference>
<evidence type="ECO:0000256" key="1">
    <source>
        <dbReference type="ARBA" id="ARBA00001933"/>
    </source>
</evidence>
<organism evidence="4 5">
    <name type="scientific">Flavobacterium sangjuense</name>
    <dbReference type="NCBI Taxonomy" id="2518177"/>
    <lineage>
        <taxon>Bacteria</taxon>
        <taxon>Pseudomonadati</taxon>
        <taxon>Bacteroidota</taxon>
        <taxon>Flavobacteriia</taxon>
        <taxon>Flavobacteriales</taxon>
        <taxon>Flavobacteriaceae</taxon>
        <taxon>Flavobacterium</taxon>
    </lineage>
</organism>
<comment type="similarity">
    <text evidence="3">Belongs to the trans-sulfuration enzymes family.</text>
</comment>
<gene>
    <name evidence="4" type="ORF">GS03_01028</name>
</gene>
<evidence type="ECO:0000313" key="5">
    <source>
        <dbReference type="Proteomes" id="UP000296862"/>
    </source>
</evidence>
<name>A0A4P7PSC0_9FLAO</name>
<dbReference type="EMBL" id="CP038810">
    <property type="protein sequence ID" value="QBZ97536.1"/>
    <property type="molecule type" value="Genomic_DNA"/>
</dbReference>
<evidence type="ECO:0000256" key="3">
    <source>
        <dbReference type="RuleBase" id="RU362118"/>
    </source>
</evidence>
<dbReference type="OrthoDB" id="262490at2"/>
<dbReference type="PANTHER" id="PTHR42699:SF1">
    <property type="entry name" value="CYSTATHIONINE GAMMA-SYNTHASE-RELATED"/>
    <property type="match status" value="1"/>
</dbReference>
<accession>A0A4P7PSC0</accession>
<dbReference type="GO" id="GO:0003962">
    <property type="term" value="F:cystathionine gamma-synthase activity"/>
    <property type="evidence" value="ECO:0007669"/>
    <property type="project" value="TreeGrafter"/>
</dbReference>
<dbReference type="InterPro" id="IPR015421">
    <property type="entry name" value="PyrdxlP-dep_Trfase_major"/>
</dbReference>
<sequence length="500" mass="56872">MMSNYFNTIQFGCSLPLQNPHAVSVSMPLLQNVIDYEEGDKTAIAQMQSGYPRFFQNKLVEKLVGFVKKRHNISSEKIILPIASLKAKSILEYLVNAEFEYVQEEDCVFLILDNNPQFAKICRDYIRNVGLLISSRKAEAVLYQLGQITSIFSESKATITEAEKIIKKVLSKGYSNVAEDTILLTNCGMNALFAAYETIVNHRKPEGRNTVIQLGWLYVDTMEIIERRSTISHLQINIHHKQQLENWLANNHTKVATIITEVTTNPLIQCVDLPWLYALCQKYNIILLVDSTIATPFNVDVLPYCDIAVESLTKFACGNGDLLMGAIVLNDKNDIVKEVKNQFKQFIIPAFEGELQRLAFQIEDYETRVNKASENTIILYNYLKEQSFVKEIYSVFHSDSITNYNKIKKSDAAFPGLLSVVFDKELAFYYDKLELAKGPSLGTEFTIAMPYVYLAHYDCLKSEEGKQKLFNLGINPELLRLSIGIEPVELIINAFEKLLE</sequence>
<dbReference type="Proteomes" id="UP000296862">
    <property type="component" value="Chromosome"/>
</dbReference>
<comment type="cofactor">
    <cofactor evidence="1 3">
        <name>pyridoxal 5'-phosphate</name>
        <dbReference type="ChEBI" id="CHEBI:597326"/>
    </cofactor>
</comment>
<protein>
    <recommendedName>
        <fullName evidence="6">Cystathionine gamma-synthase</fullName>
    </recommendedName>
</protein>
<dbReference type="InterPro" id="IPR015424">
    <property type="entry name" value="PyrdxlP-dep_Trfase"/>
</dbReference>
<dbReference type="InterPro" id="IPR000277">
    <property type="entry name" value="Cys/Met-Metab_PyrdxlP-dep_enz"/>
</dbReference>
<dbReference type="GO" id="GO:0019346">
    <property type="term" value="P:transsulfuration"/>
    <property type="evidence" value="ECO:0007669"/>
    <property type="project" value="InterPro"/>
</dbReference>
<keyword evidence="5" id="KW-1185">Reference proteome</keyword>
<dbReference type="Gene3D" id="3.40.640.10">
    <property type="entry name" value="Type I PLP-dependent aspartate aminotransferase-like (Major domain)"/>
    <property type="match status" value="1"/>
</dbReference>
<dbReference type="AlphaFoldDB" id="A0A4P7PSC0"/>
<dbReference type="InterPro" id="IPR015422">
    <property type="entry name" value="PyrdxlP-dep_Trfase_small"/>
</dbReference>
<dbReference type="SUPFAM" id="SSF53383">
    <property type="entry name" value="PLP-dependent transferases"/>
    <property type="match status" value="1"/>
</dbReference>
<evidence type="ECO:0000313" key="4">
    <source>
        <dbReference type="EMBL" id="QBZ97536.1"/>
    </source>
</evidence>
<dbReference type="Gene3D" id="3.90.1150.10">
    <property type="entry name" value="Aspartate Aminotransferase, domain 1"/>
    <property type="match status" value="1"/>
</dbReference>
<dbReference type="PANTHER" id="PTHR42699">
    <property type="match status" value="1"/>
</dbReference>
<dbReference type="KEGG" id="fsn:GS03_01028"/>
<dbReference type="Pfam" id="PF01053">
    <property type="entry name" value="Cys_Met_Meta_PP"/>
    <property type="match status" value="1"/>
</dbReference>
<reference evidence="4 5" key="1">
    <citation type="submission" date="2019-04" db="EMBL/GenBank/DDBJ databases">
        <title>Flavobacterium sp. GS03.</title>
        <authorList>
            <person name="Kim H."/>
        </authorList>
    </citation>
    <scope>NUCLEOTIDE SEQUENCE [LARGE SCALE GENOMIC DNA]</scope>
    <source>
        <strain evidence="4 5">GS03</strain>
    </source>
</reference>
<keyword evidence="2 3" id="KW-0663">Pyridoxal phosphate</keyword>
<evidence type="ECO:0008006" key="6">
    <source>
        <dbReference type="Google" id="ProtNLM"/>
    </source>
</evidence>
<proteinExistence type="inferred from homology"/>
<evidence type="ECO:0000256" key="2">
    <source>
        <dbReference type="ARBA" id="ARBA00022898"/>
    </source>
</evidence>